<name>A0A7S3BQ62_9VIRI</name>
<dbReference type="AlphaFoldDB" id="A0A7S3BQ62"/>
<gene>
    <name evidence="1" type="ORF">PSIN1315_LOCUS8124</name>
</gene>
<protein>
    <submittedName>
        <fullName evidence="1">Uncharacterized protein</fullName>
    </submittedName>
</protein>
<sequence>MTTSSVLDPLEIPTAARGARNFAALPAGKRQRMCGRGEVSQAPMRLPDVATVAAPMASAAFVRICAAERALGAAMSMSHVKSRGLARGVPSRGTLRLHVFSGSSVESGQVTVHVVGRVLGLEGMVALSDVIDSVEVSFGDERLAAARWQAGQGTKSKKIDRLSVTRLAPPSTSCHVVLALHLRAHGEKWLSLDATLSALLGVQVETKRGAALALWAYCRSRRLVLGMGVGNDKNSDEAHEAGLVALDEQLRVTLRAAGCPPAHPELAKGKMAFSTLCAYVLRHMGAAAHPVLVQHEVGSGCKECYDVGVDLPLVCKGEHPPAASKEAAGEAEVALRVLCGRLVASGDRAALLRAFSCSPGDASNTLVLSQARDLAAVAQANARRT</sequence>
<reference evidence="1" key="1">
    <citation type="submission" date="2021-01" db="EMBL/GenBank/DDBJ databases">
        <authorList>
            <person name="Corre E."/>
            <person name="Pelletier E."/>
            <person name="Niang G."/>
            <person name="Scheremetjew M."/>
            <person name="Finn R."/>
            <person name="Kale V."/>
            <person name="Holt S."/>
            <person name="Cochrane G."/>
            <person name="Meng A."/>
            <person name="Brown T."/>
            <person name="Cohen L."/>
        </authorList>
    </citation>
    <scope>NUCLEOTIDE SEQUENCE</scope>
    <source>
        <strain evidence="1">RCC927</strain>
    </source>
</reference>
<organism evidence="1">
    <name type="scientific">Prasinoderma singulare</name>
    <dbReference type="NCBI Taxonomy" id="676789"/>
    <lineage>
        <taxon>Eukaryota</taxon>
        <taxon>Viridiplantae</taxon>
        <taxon>Prasinodermophyta</taxon>
        <taxon>Prasinodermophyceae</taxon>
        <taxon>Prasinodermales</taxon>
        <taxon>Prasinodermaceae</taxon>
        <taxon>Prasinoderma</taxon>
    </lineage>
</organism>
<proteinExistence type="predicted"/>
<dbReference type="EMBL" id="HBHY01012656">
    <property type="protein sequence ID" value="CAE0140990.1"/>
    <property type="molecule type" value="Transcribed_RNA"/>
</dbReference>
<accession>A0A7S3BQ62</accession>
<evidence type="ECO:0000313" key="1">
    <source>
        <dbReference type="EMBL" id="CAE0140990.1"/>
    </source>
</evidence>